<comment type="caution">
    <text evidence="2">The sequence shown here is derived from an EMBL/GenBank/DDBJ whole genome shotgun (WGS) entry which is preliminary data.</text>
</comment>
<organism evidence="2 3">
    <name type="scientific">Rhodocollybia butyracea</name>
    <dbReference type="NCBI Taxonomy" id="206335"/>
    <lineage>
        <taxon>Eukaryota</taxon>
        <taxon>Fungi</taxon>
        <taxon>Dikarya</taxon>
        <taxon>Basidiomycota</taxon>
        <taxon>Agaricomycotina</taxon>
        <taxon>Agaricomycetes</taxon>
        <taxon>Agaricomycetidae</taxon>
        <taxon>Agaricales</taxon>
        <taxon>Marasmiineae</taxon>
        <taxon>Omphalotaceae</taxon>
        <taxon>Rhodocollybia</taxon>
    </lineage>
</organism>
<keyword evidence="3" id="KW-1185">Reference proteome</keyword>
<proteinExistence type="predicted"/>
<gene>
    <name evidence="2" type="ORF">BDP27DRAFT_1430067</name>
</gene>
<evidence type="ECO:0000313" key="3">
    <source>
        <dbReference type="Proteomes" id="UP000772434"/>
    </source>
</evidence>
<keyword evidence="1" id="KW-0472">Membrane</keyword>
<keyword evidence="1" id="KW-1133">Transmembrane helix</keyword>
<dbReference type="Gene3D" id="2.60.270.20">
    <property type="entry name" value="Cytolysin/lectin"/>
    <property type="match status" value="1"/>
</dbReference>
<evidence type="ECO:0000256" key="1">
    <source>
        <dbReference type="SAM" id="Phobius"/>
    </source>
</evidence>
<dbReference type="Proteomes" id="UP000772434">
    <property type="component" value="Unassembled WGS sequence"/>
</dbReference>
<accession>A0A9P5U0G2</accession>
<protein>
    <submittedName>
        <fullName evidence="2">Uncharacterized protein</fullName>
    </submittedName>
</protein>
<reference evidence="2" key="1">
    <citation type="submission" date="2020-11" db="EMBL/GenBank/DDBJ databases">
        <authorList>
            <consortium name="DOE Joint Genome Institute"/>
            <person name="Ahrendt S."/>
            <person name="Riley R."/>
            <person name="Andreopoulos W."/>
            <person name="Labutti K."/>
            <person name="Pangilinan J."/>
            <person name="Ruiz-Duenas F.J."/>
            <person name="Barrasa J.M."/>
            <person name="Sanchez-Garcia M."/>
            <person name="Camarero S."/>
            <person name="Miyauchi S."/>
            <person name="Serrano A."/>
            <person name="Linde D."/>
            <person name="Babiker R."/>
            <person name="Drula E."/>
            <person name="Ayuso-Fernandez I."/>
            <person name="Pacheco R."/>
            <person name="Padilla G."/>
            <person name="Ferreira P."/>
            <person name="Barriuso J."/>
            <person name="Kellner H."/>
            <person name="Castanera R."/>
            <person name="Alfaro M."/>
            <person name="Ramirez L."/>
            <person name="Pisabarro A.G."/>
            <person name="Kuo A."/>
            <person name="Tritt A."/>
            <person name="Lipzen A."/>
            <person name="He G."/>
            <person name="Yan M."/>
            <person name="Ng V."/>
            <person name="Cullen D."/>
            <person name="Martin F."/>
            <person name="Rosso M.-N."/>
            <person name="Henrissat B."/>
            <person name="Hibbett D."/>
            <person name="Martinez A.T."/>
            <person name="Grigoriev I.V."/>
        </authorList>
    </citation>
    <scope>NUCLEOTIDE SEQUENCE</scope>
    <source>
        <strain evidence="2">AH 40177</strain>
    </source>
</reference>
<evidence type="ECO:0000313" key="2">
    <source>
        <dbReference type="EMBL" id="KAF9060498.1"/>
    </source>
</evidence>
<feature type="transmembrane region" description="Helical" evidence="1">
    <location>
        <begin position="245"/>
        <end position="265"/>
    </location>
</feature>
<sequence>MPTWRICGVTISAGLQVELPEVDERLDIAGVDSTGDSFLLHKQMGEDWNKGKPAETITAITGWGRSEAKQRQGIFADGNLWCLHAADLRRRRACIIRLQEEIIKVSHDHTIFAWKDWRPTNSGILATSPDVFEGSGEYMPFQSNNQRLFSITNMGLLLHLLLLPVIDIDDEPQSRKKPQFLALLNSEHGWLDLLLDFKTYEPNLEDIRRSYGNRQKLDRVSKYLTDNVAILVETRRQYQNERIRYVLNVCVINVAPAVLPIQYAFSVSFSSANNTGFSIVESYPDDAWEEWDKDTMNLLLDDVSDTGILCFRHEQDWKRFAVTFGFHDKTVWSDVCFLKDTEYKETARDICSSYRDNQK</sequence>
<dbReference type="SUPFAM" id="SSF63724">
    <property type="entry name" value="Cytolysin/lectin"/>
    <property type="match status" value="1"/>
</dbReference>
<dbReference type="AlphaFoldDB" id="A0A9P5U0G2"/>
<keyword evidence="1" id="KW-0812">Transmembrane</keyword>
<name>A0A9P5U0G2_9AGAR</name>
<dbReference type="EMBL" id="JADNRY010000242">
    <property type="protein sequence ID" value="KAF9060498.1"/>
    <property type="molecule type" value="Genomic_DNA"/>
</dbReference>
<dbReference type="InterPro" id="IPR015926">
    <property type="entry name" value="Cytolysin/lectin"/>
</dbReference>